<gene>
    <name evidence="8" type="ORF">TIFTF001_011690</name>
</gene>
<dbReference type="SUPFAM" id="SSF103481">
    <property type="entry name" value="Multidrug resistance efflux transporter EmrE"/>
    <property type="match status" value="1"/>
</dbReference>
<evidence type="ECO:0000256" key="6">
    <source>
        <dbReference type="RuleBase" id="RU363077"/>
    </source>
</evidence>
<dbReference type="EMBL" id="BTGU01000014">
    <property type="protein sequence ID" value="GMN42471.1"/>
    <property type="molecule type" value="Genomic_DNA"/>
</dbReference>
<dbReference type="Proteomes" id="UP001187192">
    <property type="component" value="Unassembled WGS sequence"/>
</dbReference>
<feature type="transmembrane region" description="Helical" evidence="6">
    <location>
        <begin position="212"/>
        <end position="234"/>
    </location>
</feature>
<dbReference type="InterPro" id="IPR000620">
    <property type="entry name" value="EamA_dom"/>
</dbReference>
<evidence type="ECO:0000256" key="1">
    <source>
        <dbReference type="ARBA" id="ARBA00004141"/>
    </source>
</evidence>
<reference evidence="8" key="1">
    <citation type="submission" date="2023-07" db="EMBL/GenBank/DDBJ databases">
        <title>draft genome sequence of fig (Ficus carica).</title>
        <authorList>
            <person name="Takahashi T."/>
            <person name="Nishimura K."/>
        </authorList>
    </citation>
    <scope>NUCLEOTIDE SEQUENCE</scope>
</reference>
<feature type="transmembrane region" description="Helical" evidence="6">
    <location>
        <begin position="74"/>
        <end position="93"/>
    </location>
</feature>
<dbReference type="InterPro" id="IPR037185">
    <property type="entry name" value="EmrE-like"/>
</dbReference>
<evidence type="ECO:0000256" key="3">
    <source>
        <dbReference type="ARBA" id="ARBA00022692"/>
    </source>
</evidence>
<feature type="transmembrane region" description="Helical" evidence="6">
    <location>
        <begin position="105"/>
        <end position="124"/>
    </location>
</feature>
<feature type="transmembrane region" description="Helical" evidence="6">
    <location>
        <begin position="246"/>
        <end position="270"/>
    </location>
</feature>
<keyword evidence="3 6" id="KW-0812">Transmembrane</keyword>
<dbReference type="GO" id="GO:0016020">
    <property type="term" value="C:membrane"/>
    <property type="evidence" value="ECO:0007669"/>
    <property type="project" value="UniProtKB-SubCell"/>
</dbReference>
<comment type="subcellular location">
    <subcellularLocation>
        <location evidence="1 6">Membrane</location>
        <topology evidence="1 6">Multi-pass membrane protein</topology>
    </subcellularLocation>
</comment>
<evidence type="ECO:0000259" key="7">
    <source>
        <dbReference type="Pfam" id="PF00892"/>
    </source>
</evidence>
<feature type="transmembrane region" description="Helical" evidence="6">
    <location>
        <begin position="136"/>
        <end position="154"/>
    </location>
</feature>
<comment type="similarity">
    <text evidence="2 6">Belongs to the drug/metabolite transporter (DMT) superfamily. Plant drug/metabolite exporter (P-DME) (TC 2.A.7.4) family.</text>
</comment>
<evidence type="ECO:0000313" key="8">
    <source>
        <dbReference type="EMBL" id="GMN42471.1"/>
    </source>
</evidence>
<dbReference type="GO" id="GO:0022857">
    <property type="term" value="F:transmembrane transporter activity"/>
    <property type="evidence" value="ECO:0007669"/>
    <property type="project" value="InterPro"/>
</dbReference>
<keyword evidence="4 6" id="KW-1133">Transmembrane helix</keyword>
<feature type="transmembrane region" description="Helical" evidence="6">
    <location>
        <begin position="276"/>
        <end position="295"/>
    </location>
</feature>
<dbReference type="PANTHER" id="PTHR31218">
    <property type="entry name" value="WAT1-RELATED PROTEIN"/>
    <property type="match status" value="1"/>
</dbReference>
<dbReference type="Pfam" id="PF00892">
    <property type="entry name" value="EamA"/>
    <property type="match status" value="1"/>
</dbReference>
<feature type="transmembrane region" description="Helical" evidence="6">
    <location>
        <begin position="12"/>
        <end position="30"/>
    </location>
</feature>
<dbReference type="AlphaFoldDB" id="A0AA88AM64"/>
<feature type="domain" description="EamA" evidence="7">
    <location>
        <begin position="15"/>
        <end position="152"/>
    </location>
</feature>
<evidence type="ECO:0000256" key="2">
    <source>
        <dbReference type="ARBA" id="ARBA00007635"/>
    </source>
</evidence>
<name>A0AA88AM64_FICCA</name>
<dbReference type="InterPro" id="IPR030184">
    <property type="entry name" value="WAT1-related"/>
</dbReference>
<keyword evidence="9" id="KW-1185">Reference proteome</keyword>
<sequence>MEGRNWKKEVGPFIAMASVGSATVVINTLYKAATLKGLGYFVFIAYSYIIGTLVLLPLPFIFRRSEHPDFTMPVFYRIVIVALFGILNNLCAYKGIEYSSTTLSSAMNNLTPAFTFVLAIIFRMENLDLRSSTTRLKIIGTVLSTSGALIAVLYKGPMIISSTSSSPALEYPLGTSHSNWVIGGVLLVFQNLFGSLWYIVQKQVMEVYPDEQMVSLIYFICKTVIAVPICLVVEAKWSHWTLKPDIALGPLYTSIFTPFSIAIAAAFGVIFLADSLFLGSVLGATVLLFGFYAVIWGKAQEEGAKVCETENLRASHEGMTPLLQSC</sequence>
<keyword evidence="5 6" id="KW-0472">Membrane</keyword>
<proteinExistence type="inferred from homology"/>
<protein>
    <recommendedName>
        <fullName evidence="6">WAT1-related protein</fullName>
    </recommendedName>
</protein>
<evidence type="ECO:0000256" key="5">
    <source>
        <dbReference type="ARBA" id="ARBA00023136"/>
    </source>
</evidence>
<feature type="transmembrane region" description="Helical" evidence="6">
    <location>
        <begin position="37"/>
        <end position="62"/>
    </location>
</feature>
<comment type="caution">
    <text evidence="8">The sequence shown here is derived from an EMBL/GenBank/DDBJ whole genome shotgun (WGS) entry which is preliminary data.</text>
</comment>
<evidence type="ECO:0000313" key="9">
    <source>
        <dbReference type="Proteomes" id="UP001187192"/>
    </source>
</evidence>
<feature type="transmembrane region" description="Helical" evidence="6">
    <location>
        <begin position="180"/>
        <end position="200"/>
    </location>
</feature>
<evidence type="ECO:0000256" key="4">
    <source>
        <dbReference type="ARBA" id="ARBA00022989"/>
    </source>
</evidence>
<organism evidence="8 9">
    <name type="scientific">Ficus carica</name>
    <name type="common">Common fig</name>
    <dbReference type="NCBI Taxonomy" id="3494"/>
    <lineage>
        <taxon>Eukaryota</taxon>
        <taxon>Viridiplantae</taxon>
        <taxon>Streptophyta</taxon>
        <taxon>Embryophyta</taxon>
        <taxon>Tracheophyta</taxon>
        <taxon>Spermatophyta</taxon>
        <taxon>Magnoliopsida</taxon>
        <taxon>eudicotyledons</taxon>
        <taxon>Gunneridae</taxon>
        <taxon>Pentapetalae</taxon>
        <taxon>rosids</taxon>
        <taxon>fabids</taxon>
        <taxon>Rosales</taxon>
        <taxon>Moraceae</taxon>
        <taxon>Ficeae</taxon>
        <taxon>Ficus</taxon>
    </lineage>
</organism>
<accession>A0AA88AM64</accession>